<evidence type="ECO:0000313" key="1">
    <source>
        <dbReference type="EMBL" id="WMV44749.1"/>
    </source>
</evidence>
<organism evidence="1 2">
    <name type="scientific">Solanum verrucosum</name>
    <dbReference type="NCBI Taxonomy" id="315347"/>
    <lineage>
        <taxon>Eukaryota</taxon>
        <taxon>Viridiplantae</taxon>
        <taxon>Streptophyta</taxon>
        <taxon>Embryophyta</taxon>
        <taxon>Tracheophyta</taxon>
        <taxon>Spermatophyta</taxon>
        <taxon>Magnoliopsida</taxon>
        <taxon>eudicotyledons</taxon>
        <taxon>Gunneridae</taxon>
        <taxon>Pentapetalae</taxon>
        <taxon>asterids</taxon>
        <taxon>lamiids</taxon>
        <taxon>Solanales</taxon>
        <taxon>Solanaceae</taxon>
        <taxon>Solanoideae</taxon>
        <taxon>Solaneae</taxon>
        <taxon>Solanum</taxon>
    </lineage>
</organism>
<keyword evidence="2" id="KW-1185">Reference proteome</keyword>
<sequence length="313" mass="36205">MEMCIGARNKVGYLIGEAKKPKQTDSGYAIWIAKNHKVKSWLIDLMSPTLMQRFIRLSTAKEIWEVVAKTFYDGFDETRLFELHHLHRYAYGRPLSKYYNDVVAIFQEIDHRTNMHDGSVKGILQMHSMMARLRVHSFLNGLDAEFDQDILTWRTLGYGVKRHNLYFLELTKGREKKFSHAFSTYGVEKARNHRAPGKGLLFLKNEKTIIEGYADADWAGDLLTRKSTSGPMNLFCDNKATIQIAYNPVQHNQTNHVEIDQHFIKDKLNQKIIHFPFVKSESQLADVLTKVVSRKVFHEMIGKLGMIDIYAPP</sequence>
<gene>
    <name evidence="1" type="ORF">MTR67_038134</name>
</gene>
<proteinExistence type="predicted"/>
<reference evidence="1" key="1">
    <citation type="submission" date="2023-08" db="EMBL/GenBank/DDBJ databases">
        <title>A de novo genome assembly of Solanum verrucosum Schlechtendal, a Mexican diploid species geographically isolated from the other diploid A-genome species in potato relatives.</title>
        <authorList>
            <person name="Hosaka K."/>
        </authorList>
    </citation>
    <scope>NUCLEOTIDE SEQUENCE</scope>
    <source>
        <tissue evidence="1">Young leaves</tissue>
    </source>
</reference>
<dbReference type="CDD" id="cd09272">
    <property type="entry name" value="RNase_HI_RT_Ty1"/>
    <property type="match status" value="1"/>
</dbReference>
<dbReference type="EMBL" id="CP133620">
    <property type="protein sequence ID" value="WMV44749.1"/>
    <property type="molecule type" value="Genomic_DNA"/>
</dbReference>
<dbReference type="PANTHER" id="PTHR11439">
    <property type="entry name" value="GAG-POL-RELATED RETROTRANSPOSON"/>
    <property type="match status" value="1"/>
</dbReference>
<evidence type="ECO:0008006" key="3">
    <source>
        <dbReference type="Google" id="ProtNLM"/>
    </source>
</evidence>
<dbReference type="AlphaFoldDB" id="A0AAF0ZPY3"/>
<protein>
    <recommendedName>
        <fullName evidence="3">Retrovirus-related Pol polyprotein from transposon RE1</fullName>
    </recommendedName>
</protein>
<dbReference type="Pfam" id="PF14223">
    <property type="entry name" value="Retrotran_gag_2"/>
    <property type="match status" value="1"/>
</dbReference>
<dbReference type="PANTHER" id="PTHR11439:SF463">
    <property type="entry name" value="REVERSE TRANSCRIPTASE TY1_COPIA-TYPE DOMAIN-CONTAINING PROTEIN"/>
    <property type="match status" value="1"/>
</dbReference>
<accession>A0AAF0ZPY3</accession>
<dbReference type="Proteomes" id="UP001234989">
    <property type="component" value="Chromosome 9"/>
</dbReference>
<evidence type="ECO:0000313" key="2">
    <source>
        <dbReference type="Proteomes" id="UP001234989"/>
    </source>
</evidence>
<name>A0AAF0ZPY3_SOLVR</name>